<accession>A0A2P2PL65</accession>
<dbReference type="AlphaFoldDB" id="A0A2P2PL65"/>
<name>A0A2P2PL65_RHIMU</name>
<organism evidence="1">
    <name type="scientific">Rhizophora mucronata</name>
    <name type="common">Asiatic mangrove</name>
    <dbReference type="NCBI Taxonomy" id="61149"/>
    <lineage>
        <taxon>Eukaryota</taxon>
        <taxon>Viridiplantae</taxon>
        <taxon>Streptophyta</taxon>
        <taxon>Embryophyta</taxon>
        <taxon>Tracheophyta</taxon>
        <taxon>Spermatophyta</taxon>
        <taxon>Magnoliopsida</taxon>
        <taxon>eudicotyledons</taxon>
        <taxon>Gunneridae</taxon>
        <taxon>Pentapetalae</taxon>
        <taxon>rosids</taxon>
        <taxon>fabids</taxon>
        <taxon>Malpighiales</taxon>
        <taxon>Rhizophoraceae</taxon>
        <taxon>Rhizophora</taxon>
    </lineage>
</organism>
<proteinExistence type="predicted"/>
<sequence length="36" mass="4055">MPILNMKGSGNNYELLQKYQTKYNNKVLAPNLIGVS</sequence>
<dbReference type="EMBL" id="GGEC01074993">
    <property type="protein sequence ID" value="MBX55477.1"/>
    <property type="molecule type" value="Transcribed_RNA"/>
</dbReference>
<reference evidence="1" key="1">
    <citation type="submission" date="2018-02" db="EMBL/GenBank/DDBJ databases">
        <title>Rhizophora mucronata_Transcriptome.</title>
        <authorList>
            <person name="Meera S.P."/>
            <person name="Sreeshan A."/>
            <person name="Augustine A."/>
        </authorList>
    </citation>
    <scope>NUCLEOTIDE SEQUENCE</scope>
    <source>
        <tissue evidence="1">Leaf</tissue>
    </source>
</reference>
<protein>
    <submittedName>
        <fullName evidence="1">Uncharacterized protein</fullName>
    </submittedName>
</protein>
<evidence type="ECO:0000313" key="1">
    <source>
        <dbReference type="EMBL" id="MBX55477.1"/>
    </source>
</evidence>